<comment type="caution">
    <text evidence="3">The sequence shown here is derived from an EMBL/GenBank/DDBJ whole genome shotgun (WGS) entry which is preliminary data.</text>
</comment>
<evidence type="ECO:0008006" key="5">
    <source>
        <dbReference type="Google" id="ProtNLM"/>
    </source>
</evidence>
<organism evidence="3 4">
    <name type="scientific">Paenibacillus xerothermodurans</name>
    <dbReference type="NCBI Taxonomy" id="1977292"/>
    <lineage>
        <taxon>Bacteria</taxon>
        <taxon>Bacillati</taxon>
        <taxon>Bacillota</taxon>
        <taxon>Bacilli</taxon>
        <taxon>Bacillales</taxon>
        <taxon>Paenibacillaceae</taxon>
        <taxon>Paenibacillus</taxon>
    </lineage>
</organism>
<accession>A0A2W1NYK7</accession>
<proteinExistence type="predicted"/>
<keyword evidence="1" id="KW-0175">Coiled coil</keyword>
<evidence type="ECO:0000256" key="2">
    <source>
        <dbReference type="SAM" id="MobiDB-lite"/>
    </source>
</evidence>
<evidence type="ECO:0000256" key="1">
    <source>
        <dbReference type="SAM" id="Coils"/>
    </source>
</evidence>
<dbReference type="Proteomes" id="UP000214746">
    <property type="component" value="Unassembled WGS sequence"/>
</dbReference>
<name>A0A2W1NYK7_PAEXE</name>
<reference evidence="3" key="1">
    <citation type="submission" date="2018-06" db="EMBL/GenBank/DDBJ databases">
        <title>Paenibacillus xerothermodurans sp. nov. an extremely dry heat resistant spore forming bacterium isolated from the soil of Cape Canaveral, Florida.</title>
        <authorList>
            <person name="Seuylemezian A."/>
            <person name="Kaur N."/>
            <person name="Patil P."/>
            <person name="Patil P."/>
            <person name="Mayilraj S."/>
            <person name="Vaishampayan P."/>
        </authorList>
    </citation>
    <scope>NUCLEOTIDE SEQUENCE [LARGE SCALE GENOMIC DNA]</scope>
    <source>
        <strain evidence="3">ATCC 27380</strain>
    </source>
</reference>
<keyword evidence="4" id="KW-1185">Reference proteome</keyword>
<feature type="region of interest" description="Disordered" evidence="2">
    <location>
        <begin position="1"/>
        <end position="21"/>
    </location>
</feature>
<evidence type="ECO:0000313" key="3">
    <source>
        <dbReference type="EMBL" id="PZE20612.1"/>
    </source>
</evidence>
<evidence type="ECO:0000313" key="4">
    <source>
        <dbReference type="Proteomes" id="UP000214746"/>
    </source>
</evidence>
<gene>
    <name evidence="3" type="ORF">CBW46_012660</name>
</gene>
<feature type="compositionally biased region" description="Polar residues" evidence="2">
    <location>
        <begin position="1"/>
        <end position="11"/>
    </location>
</feature>
<sequence length="130" mass="14128">MAVIRKSSSIKPDSKNTKSSRLLRGGQQLRSYVESKYNIARRHINKMVSEVNELSNQITILRARVAGVTAPSEANRTYLQSLIGTIVTVGTTAGPVSGRILTLGEDYVQLVEATGDLVLVPLANINYVSQ</sequence>
<protein>
    <recommendedName>
        <fullName evidence="5">DUF2642 domain-containing protein</fullName>
    </recommendedName>
</protein>
<feature type="coiled-coil region" evidence="1">
    <location>
        <begin position="37"/>
        <end position="64"/>
    </location>
</feature>
<dbReference type="EMBL" id="NHRJ02000006">
    <property type="protein sequence ID" value="PZE20612.1"/>
    <property type="molecule type" value="Genomic_DNA"/>
</dbReference>
<dbReference type="AlphaFoldDB" id="A0A2W1NYK7"/>